<gene>
    <name evidence="3" type="ORF">CAP51_01950</name>
</gene>
<keyword evidence="1" id="KW-0732">Signal</keyword>
<dbReference type="OrthoDB" id="6704624at2"/>
<evidence type="ECO:0000259" key="2">
    <source>
        <dbReference type="Pfam" id="PF19657"/>
    </source>
</evidence>
<dbReference type="Pfam" id="PF19657">
    <property type="entry name" value="DUF6160"/>
    <property type="match status" value="1"/>
</dbReference>
<evidence type="ECO:0000256" key="1">
    <source>
        <dbReference type="SAM" id="SignalP"/>
    </source>
</evidence>
<organism evidence="3 4">
    <name type="scientific">Acinetobacter populi</name>
    <dbReference type="NCBI Taxonomy" id="1582270"/>
    <lineage>
        <taxon>Bacteria</taxon>
        <taxon>Pseudomonadati</taxon>
        <taxon>Pseudomonadota</taxon>
        <taxon>Gammaproteobacteria</taxon>
        <taxon>Moraxellales</taxon>
        <taxon>Moraxellaceae</taxon>
        <taxon>Acinetobacter</taxon>
    </lineage>
</organism>
<dbReference type="EMBL" id="NEXX01000001">
    <property type="protein sequence ID" value="OUY08405.1"/>
    <property type="molecule type" value="Genomic_DNA"/>
</dbReference>
<dbReference type="RefSeq" id="WP_087619046.1">
    <property type="nucleotide sequence ID" value="NZ_NEXX01000001.1"/>
</dbReference>
<protein>
    <recommendedName>
        <fullName evidence="2">DUF6160 domain-containing protein</fullName>
    </recommendedName>
</protein>
<comment type="caution">
    <text evidence="3">The sequence shown here is derived from an EMBL/GenBank/DDBJ whole genome shotgun (WGS) entry which is preliminary data.</text>
</comment>
<reference evidence="3 4" key="1">
    <citation type="submission" date="2017-05" db="EMBL/GenBank/DDBJ databases">
        <title>Acinetobacter populi ANC 5415 (= PBJ7), whole genome shotgun sequencing project.</title>
        <authorList>
            <person name="Nemec A."/>
            <person name="Radolfova-Krizova L."/>
        </authorList>
    </citation>
    <scope>NUCLEOTIDE SEQUENCE [LARGE SCALE GENOMIC DNA]</scope>
    <source>
        <strain evidence="3 4">PBJ7</strain>
    </source>
</reference>
<accession>A0A1Z9Z1S8</accession>
<keyword evidence="4" id="KW-1185">Reference proteome</keyword>
<dbReference type="Proteomes" id="UP000196536">
    <property type="component" value="Unassembled WGS sequence"/>
</dbReference>
<evidence type="ECO:0000313" key="3">
    <source>
        <dbReference type="EMBL" id="OUY08405.1"/>
    </source>
</evidence>
<feature type="domain" description="DUF6160" evidence="2">
    <location>
        <begin position="8"/>
        <end position="79"/>
    </location>
</feature>
<name>A0A1Z9Z1S8_9GAMM</name>
<proteinExistence type="predicted"/>
<dbReference type="AlphaFoldDB" id="A0A1Z9Z1S8"/>
<feature type="chain" id="PRO_5012397063" description="DUF6160 domain-containing protein" evidence="1">
    <location>
        <begin position="29"/>
        <end position="809"/>
    </location>
</feature>
<dbReference type="InterPro" id="IPR046158">
    <property type="entry name" value="DUF6160"/>
</dbReference>
<sequence length="809" mass="86727">MSGKPYYKNLKLNVLTVSILLLSHQTFAMQVLQDHDLRQIDGQDGVELVTQYSKIDIDQLYWEDKAGTVNNSEQSLRAVANDVKIRKNMAYDAGNGVGNYNLGTQYQINMGSDGNTAGIDFQLSSNPSTISIGSFQICAQTPSVTCNDSIGNLAIQTGTPLLFGFTTRDGLFNKDKQVELHLGLQNINLYMGLKPSNDTSSNVYNQLLLRNLNFNFKAKGVWYIDDNKGLILQTNVGDVRANKTTTIPNNTVYGYADLTRVSDADLDGAVYGTYNGQSAGLNLEFMTKSNVLISPTDPEYTLAGSKGLIRVGANGRIVNASLQVRGVNANGIAAPVDDNGTNTHTLNNVLGYATQGSATASGADGTVIGSSGIGLRLQAEFTASGDSMLTGGGQATTLEIGGAGKNTFGFEFGELQPLVSGSSDRAYFDSGNVYINLANTGTLLMPENSVLRQARFGGISNDTLTKSEDYTLKISDLSVNPFSVVLAIRGMDFQAISKRGRFTSSSGVDPTNAIAPTAGIDNKWGLGLPFYNLNSNIALYTTNYSGNIFTLNNDTNQIATVAVTNSQRIGFAMALSVEGKNADGSKTTSILVIDGGNNPNNDNKPTDYYLGLRNIDMLLSGHGSLGFENGNLNVSLKDLLMVMVAELAGGYLPGAKYKTGNNYSPIDNFNLKQDVLLTLKLKLKGDMNFALVPNNEISTKNGNRLSVIGDYKLTEGAIQIGDPIDDSMIGLDNLSGLIRFNNAIVVNKDNVGFNYSFDFNPNKNAEDVFRVKDINFYPPGNTLAGQRLGEVALTGGRLIGNVTLTPRNN</sequence>
<evidence type="ECO:0000313" key="4">
    <source>
        <dbReference type="Proteomes" id="UP000196536"/>
    </source>
</evidence>
<feature type="signal peptide" evidence="1">
    <location>
        <begin position="1"/>
        <end position="28"/>
    </location>
</feature>